<accession>A0A8T3BDY4</accession>
<dbReference type="Proteomes" id="UP000829196">
    <property type="component" value="Unassembled WGS sequence"/>
</dbReference>
<keyword evidence="4" id="KW-1185">Reference proteome</keyword>
<reference evidence="3" key="1">
    <citation type="journal article" date="2022" name="Front. Genet.">
        <title>Chromosome-Scale Assembly of the Dendrobium nobile Genome Provides Insights Into the Molecular Mechanism of the Biosynthesis of the Medicinal Active Ingredient of Dendrobium.</title>
        <authorList>
            <person name="Xu Q."/>
            <person name="Niu S.-C."/>
            <person name="Li K.-L."/>
            <person name="Zheng P.-J."/>
            <person name="Zhang X.-J."/>
            <person name="Jia Y."/>
            <person name="Liu Y."/>
            <person name="Niu Y.-X."/>
            <person name="Yu L.-H."/>
            <person name="Chen D.-F."/>
            <person name="Zhang G.-Q."/>
        </authorList>
    </citation>
    <scope>NUCLEOTIDE SEQUENCE</scope>
    <source>
        <tissue evidence="3">Leaf</tissue>
    </source>
</reference>
<dbReference type="EMBL" id="JAGYWB010000009">
    <property type="protein sequence ID" value="KAI0510624.1"/>
    <property type="molecule type" value="Genomic_DNA"/>
</dbReference>
<feature type="region of interest" description="Disordered" evidence="1">
    <location>
        <begin position="31"/>
        <end position="61"/>
    </location>
</feature>
<evidence type="ECO:0000313" key="3">
    <source>
        <dbReference type="EMBL" id="KAI0510624.1"/>
    </source>
</evidence>
<gene>
    <name evidence="3" type="ORF">KFK09_011232</name>
</gene>
<proteinExistence type="predicted"/>
<name>A0A8T3BDY4_DENNO</name>
<comment type="caution">
    <text evidence="3">The sequence shown here is derived from an EMBL/GenBank/DDBJ whole genome shotgun (WGS) entry which is preliminary data.</text>
</comment>
<evidence type="ECO:0000256" key="1">
    <source>
        <dbReference type="SAM" id="MobiDB-lite"/>
    </source>
</evidence>
<feature type="signal peptide" evidence="2">
    <location>
        <begin position="1"/>
        <end position="21"/>
    </location>
</feature>
<organism evidence="3 4">
    <name type="scientific">Dendrobium nobile</name>
    <name type="common">Orchid</name>
    <dbReference type="NCBI Taxonomy" id="94219"/>
    <lineage>
        <taxon>Eukaryota</taxon>
        <taxon>Viridiplantae</taxon>
        <taxon>Streptophyta</taxon>
        <taxon>Embryophyta</taxon>
        <taxon>Tracheophyta</taxon>
        <taxon>Spermatophyta</taxon>
        <taxon>Magnoliopsida</taxon>
        <taxon>Liliopsida</taxon>
        <taxon>Asparagales</taxon>
        <taxon>Orchidaceae</taxon>
        <taxon>Epidendroideae</taxon>
        <taxon>Malaxideae</taxon>
        <taxon>Dendrobiinae</taxon>
        <taxon>Dendrobium</taxon>
    </lineage>
</organism>
<keyword evidence="2" id="KW-0732">Signal</keyword>
<sequence length="61" mass="6714">MEVGSAFLFLSLSLSLRTGELLVWMGVRKEHGRGEEGQPKSSFLSPFNDENDARLEQASAS</sequence>
<evidence type="ECO:0000256" key="2">
    <source>
        <dbReference type="SAM" id="SignalP"/>
    </source>
</evidence>
<evidence type="ECO:0000313" key="4">
    <source>
        <dbReference type="Proteomes" id="UP000829196"/>
    </source>
</evidence>
<protein>
    <submittedName>
        <fullName evidence="3">Uncharacterized protein</fullName>
    </submittedName>
</protein>
<dbReference type="AlphaFoldDB" id="A0A8T3BDY4"/>
<feature type="chain" id="PRO_5035798815" evidence="2">
    <location>
        <begin position="22"/>
        <end position="61"/>
    </location>
</feature>